<evidence type="ECO:0000256" key="5">
    <source>
        <dbReference type="HAMAP-Rule" id="MF_00378"/>
    </source>
</evidence>
<keyword evidence="3 5" id="KW-0378">Hydrolase</keyword>
<keyword evidence="1 5" id="KW-0963">Cytoplasm</keyword>
<feature type="domain" description="Exonuclease VII large subunit C-terminal" evidence="8">
    <location>
        <begin position="156"/>
        <end position="468"/>
    </location>
</feature>
<evidence type="ECO:0000256" key="1">
    <source>
        <dbReference type="ARBA" id="ARBA00022490"/>
    </source>
</evidence>
<dbReference type="GO" id="GO:0005737">
    <property type="term" value="C:cytoplasm"/>
    <property type="evidence" value="ECO:0007669"/>
    <property type="project" value="UniProtKB-SubCell"/>
</dbReference>
<proteinExistence type="inferred from homology"/>
<dbReference type="GO" id="GO:0003676">
    <property type="term" value="F:nucleic acid binding"/>
    <property type="evidence" value="ECO:0007669"/>
    <property type="project" value="InterPro"/>
</dbReference>
<name>A0A9D1D2V4_9ACTN</name>
<evidence type="ECO:0000256" key="2">
    <source>
        <dbReference type="ARBA" id="ARBA00022722"/>
    </source>
</evidence>
<evidence type="ECO:0000259" key="8">
    <source>
        <dbReference type="Pfam" id="PF02601"/>
    </source>
</evidence>
<dbReference type="Pfam" id="PF13742">
    <property type="entry name" value="tRNA_anti_2"/>
    <property type="match status" value="1"/>
</dbReference>
<dbReference type="AlphaFoldDB" id="A0A9D1D2V4"/>
<comment type="caution">
    <text evidence="10">The sequence shown here is derived from an EMBL/GenBank/DDBJ whole genome shotgun (WGS) entry which is preliminary data.</text>
</comment>
<dbReference type="InterPro" id="IPR025824">
    <property type="entry name" value="OB-fold_nuc-bd_dom"/>
</dbReference>
<comment type="subcellular location">
    <subcellularLocation>
        <location evidence="5 6">Cytoplasm</location>
    </subcellularLocation>
</comment>
<evidence type="ECO:0000256" key="3">
    <source>
        <dbReference type="ARBA" id="ARBA00022801"/>
    </source>
</evidence>
<dbReference type="Pfam" id="PF02601">
    <property type="entry name" value="Exonuc_VII_L"/>
    <property type="match status" value="1"/>
</dbReference>
<dbReference type="HAMAP" id="MF_00378">
    <property type="entry name" value="Exonuc_7_L"/>
    <property type="match status" value="1"/>
</dbReference>
<keyword evidence="4 5" id="KW-0269">Exonuclease</keyword>
<evidence type="ECO:0000313" key="11">
    <source>
        <dbReference type="Proteomes" id="UP000824261"/>
    </source>
</evidence>
<evidence type="ECO:0000313" key="10">
    <source>
        <dbReference type="EMBL" id="HIR01519.1"/>
    </source>
</evidence>
<dbReference type="CDD" id="cd04489">
    <property type="entry name" value="ExoVII_LU_OBF"/>
    <property type="match status" value="1"/>
</dbReference>
<dbReference type="GO" id="GO:0009318">
    <property type="term" value="C:exodeoxyribonuclease VII complex"/>
    <property type="evidence" value="ECO:0007669"/>
    <property type="project" value="UniProtKB-UniRule"/>
</dbReference>
<feature type="region of interest" description="Disordered" evidence="7">
    <location>
        <begin position="474"/>
        <end position="497"/>
    </location>
</feature>
<evidence type="ECO:0000256" key="4">
    <source>
        <dbReference type="ARBA" id="ARBA00022839"/>
    </source>
</evidence>
<dbReference type="EC" id="3.1.11.6" evidence="5"/>
<organism evidence="10 11">
    <name type="scientific">Candidatus Aveggerthella stercoripullorum</name>
    <dbReference type="NCBI Taxonomy" id="2840688"/>
    <lineage>
        <taxon>Bacteria</taxon>
        <taxon>Bacillati</taxon>
        <taxon>Actinomycetota</taxon>
        <taxon>Coriobacteriia</taxon>
        <taxon>Eggerthellales</taxon>
        <taxon>Eggerthellaceae</taxon>
        <taxon>Eggerthellaceae incertae sedis</taxon>
        <taxon>Candidatus Aveggerthella</taxon>
    </lineage>
</organism>
<dbReference type="NCBIfam" id="TIGR00237">
    <property type="entry name" value="xseA"/>
    <property type="match status" value="1"/>
</dbReference>
<evidence type="ECO:0000259" key="9">
    <source>
        <dbReference type="Pfam" id="PF13742"/>
    </source>
</evidence>
<evidence type="ECO:0000256" key="7">
    <source>
        <dbReference type="SAM" id="MobiDB-lite"/>
    </source>
</evidence>
<accession>A0A9D1D2V4</accession>
<comment type="subunit">
    <text evidence="5">Heterooligomer composed of large and small subunits.</text>
</comment>
<comment type="catalytic activity">
    <reaction evidence="5 6">
        <text>Exonucleolytic cleavage in either 5'- to 3'- or 3'- to 5'-direction to yield nucleoside 5'-phosphates.</text>
        <dbReference type="EC" id="3.1.11.6"/>
    </reaction>
</comment>
<dbReference type="Proteomes" id="UP000824261">
    <property type="component" value="Unassembled WGS sequence"/>
</dbReference>
<evidence type="ECO:0000256" key="6">
    <source>
        <dbReference type="RuleBase" id="RU004355"/>
    </source>
</evidence>
<feature type="domain" description="OB-fold nucleic acid binding" evidence="9">
    <location>
        <begin position="42"/>
        <end position="131"/>
    </location>
</feature>
<dbReference type="GO" id="GO:0006308">
    <property type="term" value="P:DNA catabolic process"/>
    <property type="evidence" value="ECO:0007669"/>
    <property type="project" value="UniProtKB-UniRule"/>
</dbReference>
<gene>
    <name evidence="5 10" type="primary">xseA</name>
    <name evidence="10" type="ORF">IAA69_04575</name>
</gene>
<keyword evidence="2 5" id="KW-0540">Nuclease</keyword>
<dbReference type="EMBL" id="DVGB01000057">
    <property type="protein sequence ID" value="HIR01519.1"/>
    <property type="molecule type" value="Genomic_DNA"/>
</dbReference>
<dbReference type="GO" id="GO:0008855">
    <property type="term" value="F:exodeoxyribonuclease VII activity"/>
    <property type="evidence" value="ECO:0007669"/>
    <property type="project" value="UniProtKB-UniRule"/>
</dbReference>
<sequence>MSNFGPRDGAAAGSQAEASSLFSQPPASAVSAEKGAGRSVLSVSAAMALAKSALEGITVRLVGEVSEVSNKPGYKAVYFTVKDASASLPCMMWNNRYRSAGVELRVGMLVELSGRFTLYAAKGRMNFDVFSVSLAGEGNLRLQVANLARKLQAEGLMDPARKRPLPYLPQTIGIVTSPRGAAVHDMLRTLRRRYPVARVVVAGVPVEGVNAPRALIEGLRAVVAAGAEVVLLGRGGGSFEDLMPFNDERLARTVAACPIPVVTGIGHEPDNSIADMVADFRASTPTGAAEAVVPDRSALVAQLDARLTALCASVSARVERERQRLAACASRPVFQDAHMLFSEEALTVDLASDRIRRAAAMATERWAVPLEHAAERLHAALPRSLERDRAALGRMEDRLKGVARTLLAPFENQVALSAARLRDLSPLTILSRGYSITKDANGSILKSVERVSAGDAVSVLLDDGELACRVEDVAPHPARTASDAHDEQSTAPKERRV</sequence>
<dbReference type="InterPro" id="IPR003753">
    <property type="entry name" value="Exonuc_VII_L"/>
</dbReference>
<dbReference type="PANTHER" id="PTHR30008:SF0">
    <property type="entry name" value="EXODEOXYRIBONUCLEASE 7 LARGE SUBUNIT"/>
    <property type="match status" value="1"/>
</dbReference>
<comment type="similarity">
    <text evidence="5 6">Belongs to the XseA family.</text>
</comment>
<dbReference type="PANTHER" id="PTHR30008">
    <property type="entry name" value="EXODEOXYRIBONUCLEASE 7 LARGE SUBUNIT"/>
    <property type="match status" value="1"/>
</dbReference>
<reference evidence="10" key="1">
    <citation type="submission" date="2020-10" db="EMBL/GenBank/DDBJ databases">
        <authorList>
            <person name="Gilroy R."/>
        </authorList>
    </citation>
    <scope>NUCLEOTIDE SEQUENCE</scope>
    <source>
        <strain evidence="10">ChiGjej1B1-2707</strain>
    </source>
</reference>
<comment type="function">
    <text evidence="5">Bidirectionally degrades single-stranded DNA into large acid-insoluble oligonucleotides, which are then degraded further into small acid-soluble oligonucleotides.</text>
</comment>
<protein>
    <recommendedName>
        <fullName evidence="5">Exodeoxyribonuclease 7 large subunit</fullName>
        <ecNumber evidence="5">3.1.11.6</ecNumber>
    </recommendedName>
    <alternativeName>
        <fullName evidence="5">Exodeoxyribonuclease VII large subunit</fullName>
        <shortName evidence="5">Exonuclease VII large subunit</shortName>
    </alternativeName>
</protein>
<dbReference type="InterPro" id="IPR020579">
    <property type="entry name" value="Exonuc_VII_lsu_C"/>
</dbReference>
<reference evidence="10" key="2">
    <citation type="journal article" date="2021" name="PeerJ">
        <title>Extensive microbial diversity within the chicken gut microbiome revealed by metagenomics and culture.</title>
        <authorList>
            <person name="Gilroy R."/>
            <person name="Ravi A."/>
            <person name="Getino M."/>
            <person name="Pursley I."/>
            <person name="Horton D.L."/>
            <person name="Alikhan N.F."/>
            <person name="Baker D."/>
            <person name="Gharbi K."/>
            <person name="Hall N."/>
            <person name="Watson M."/>
            <person name="Adriaenssens E.M."/>
            <person name="Foster-Nyarko E."/>
            <person name="Jarju S."/>
            <person name="Secka A."/>
            <person name="Antonio M."/>
            <person name="Oren A."/>
            <person name="Chaudhuri R.R."/>
            <person name="La Ragione R."/>
            <person name="Hildebrand F."/>
            <person name="Pallen M.J."/>
        </authorList>
    </citation>
    <scope>NUCLEOTIDE SEQUENCE</scope>
    <source>
        <strain evidence="10">ChiGjej1B1-2707</strain>
    </source>
</reference>
<feature type="compositionally biased region" description="Basic and acidic residues" evidence="7">
    <location>
        <begin position="482"/>
        <end position="497"/>
    </location>
</feature>